<dbReference type="Proteomes" id="UP001174691">
    <property type="component" value="Unassembled WGS sequence"/>
</dbReference>
<dbReference type="EMBL" id="JANBVN010000250">
    <property type="protein sequence ID" value="KAJ9130929.1"/>
    <property type="molecule type" value="Genomic_DNA"/>
</dbReference>
<dbReference type="InterPro" id="IPR007219">
    <property type="entry name" value="XnlR_reg_dom"/>
</dbReference>
<evidence type="ECO:0000313" key="5">
    <source>
        <dbReference type="Proteomes" id="UP001174691"/>
    </source>
</evidence>
<dbReference type="PANTHER" id="PTHR46910:SF1">
    <property type="entry name" value="MISCELLANEOUS ZN(II)2CYS6 TRANSCRIPTION FACTOR (EUROFUNG)-RELATED"/>
    <property type="match status" value="1"/>
</dbReference>
<dbReference type="GO" id="GO:0003677">
    <property type="term" value="F:DNA binding"/>
    <property type="evidence" value="ECO:0007669"/>
    <property type="project" value="InterPro"/>
</dbReference>
<dbReference type="Pfam" id="PF00172">
    <property type="entry name" value="Zn_clus"/>
    <property type="match status" value="1"/>
</dbReference>
<keyword evidence="1" id="KW-0479">Metal-binding</keyword>
<dbReference type="SUPFAM" id="SSF57701">
    <property type="entry name" value="Zn2/Cys6 DNA-binding domain"/>
    <property type="match status" value="1"/>
</dbReference>
<evidence type="ECO:0000256" key="1">
    <source>
        <dbReference type="ARBA" id="ARBA00022723"/>
    </source>
</evidence>
<dbReference type="InterPro" id="IPR050987">
    <property type="entry name" value="AtrR-like"/>
</dbReference>
<dbReference type="CDD" id="cd00067">
    <property type="entry name" value="GAL4"/>
    <property type="match status" value="1"/>
</dbReference>
<dbReference type="Pfam" id="PF04082">
    <property type="entry name" value="Fungal_trans"/>
    <property type="match status" value="1"/>
</dbReference>
<dbReference type="PROSITE" id="PS00463">
    <property type="entry name" value="ZN2_CY6_FUNGAL_1"/>
    <property type="match status" value="1"/>
</dbReference>
<protein>
    <recommendedName>
        <fullName evidence="3">Zn(2)-C6 fungal-type domain-containing protein</fullName>
    </recommendedName>
</protein>
<evidence type="ECO:0000313" key="4">
    <source>
        <dbReference type="EMBL" id="KAJ9130929.1"/>
    </source>
</evidence>
<accession>A0AA38RHU3</accession>
<keyword evidence="5" id="KW-1185">Reference proteome</keyword>
<feature type="domain" description="Zn(2)-C6 fungal-type" evidence="3">
    <location>
        <begin position="23"/>
        <end position="53"/>
    </location>
</feature>
<dbReference type="InterPro" id="IPR036864">
    <property type="entry name" value="Zn2-C6_fun-type_DNA-bd_sf"/>
</dbReference>
<dbReference type="GO" id="GO:0006351">
    <property type="term" value="P:DNA-templated transcription"/>
    <property type="evidence" value="ECO:0007669"/>
    <property type="project" value="InterPro"/>
</dbReference>
<comment type="caution">
    <text evidence="4">The sequence shown here is derived from an EMBL/GenBank/DDBJ whole genome shotgun (WGS) entry which is preliminary data.</text>
</comment>
<evidence type="ECO:0000256" key="2">
    <source>
        <dbReference type="ARBA" id="ARBA00023242"/>
    </source>
</evidence>
<dbReference type="GO" id="GO:0008270">
    <property type="term" value="F:zinc ion binding"/>
    <property type="evidence" value="ECO:0007669"/>
    <property type="project" value="InterPro"/>
</dbReference>
<dbReference type="InterPro" id="IPR001138">
    <property type="entry name" value="Zn2Cys6_DnaBD"/>
</dbReference>
<organism evidence="4 5">
    <name type="scientific">Coniochaeta hoffmannii</name>
    <dbReference type="NCBI Taxonomy" id="91930"/>
    <lineage>
        <taxon>Eukaryota</taxon>
        <taxon>Fungi</taxon>
        <taxon>Dikarya</taxon>
        <taxon>Ascomycota</taxon>
        <taxon>Pezizomycotina</taxon>
        <taxon>Sordariomycetes</taxon>
        <taxon>Sordariomycetidae</taxon>
        <taxon>Coniochaetales</taxon>
        <taxon>Coniochaetaceae</taxon>
        <taxon>Coniochaeta</taxon>
    </lineage>
</organism>
<gene>
    <name evidence="4" type="ORF">NKR19_g9686</name>
</gene>
<evidence type="ECO:0000259" key="3">
    <source>
        <dbReference type="PROSITE" id="PS50048"/>
    </source>
</evidence>
<dbReference type="Gene3D" id="4.10.240.10">
    <property type="entry name" value="Zn(2)-C6 fungal-type DNA-binding domain"/>
    <property type="match status" value="1"/>
</dbReference>
<name>A0AA38RHU3_9PEZI</name>
<dbReference type="AlphaFoldDB" id="A0AA38RHU3"/>
<dbReference type="PANTHER" id="PTHR46910">
    <property type="entry name" value="TRANSCRIPTION FACTOR PDR1"/>
    <property type="match status" value="1"/>
</dbReference>
<sequence length="735" mass="80276">MAQRKRGRETFEESTAAGKDHLACDQCRIKKVRCGKERPQCSNCTRVGTECDWSGNGKKPNQTVWLSQSISGLGDRLGQLESVVESVHSLVQRLDPANLPSSAATIPAPTATPAIDTGWLDWAVSETVAPVPQLLPVSAKLADTSHSHVILRGPEDSERCFGPSSLWWLAYNFGDLFRESVGQVGWSDHRVAPEALSVANEKMRQLLCSEQSAAGKPRDGASFTSPPHVILEALIDPYFDAINPYFPIWTRKRFQDLVQKSKQGHNTPNERGFAVCANNLVILTLTAKVLHSRARNRQAAATSHMGSSTDSDLLRTFVRSAHRAFANIEQLLRPTLINIQALLSLCLVAQQHLGEDFCSLALRLTVQVANAMGLHRLGTSPGVQLDEADLQERQNVLYCLTFLDRATCWCHGSLSKLSPCDTAMFNFPSTSQPTANASRSLYARFALSRIQDRIYSSLYSRTAIGQASQAAGVAKETITSLLQDLGQWRIAHGVDLKQCLGDDATGLQTELALLYYQTRTRVLWPVGGRHDGAARMLAEDSWSCVHLFGRLWTWTSEQGHYASLSRHIVSFPPTAVFHLAARLAVQEEQEEDGAAALRKFDEFASSLQVIAGCAEADSYTATFSRFVQVLAGLVADVMASRKGNGWKGGGNSGMDSHGVHSVPQDGLVSSPLVIGIPGGQQQPPDDDLDFMTWISDSITVTPFEGPNLNSYFGSPGLSGDGTKPTLEDLWQEYLV</sequence>
<dbReference type="PROSITE" id="PS50048">
    <property type="entry name" value="ZN2_CY6_FUNGAL_2"/>
    <property type="match status" value="1"/>
</dbReference>
<dbReference type="CDD" id="cd12148">
    <property type="entry name" value="fungal_TF_MHR"/>
    <property type="match status" value="1"/>
</dbReference>
<dbReference type="GO" id="GO:0000981">
    <property type="term" value="F:DNA-binding transcription factor activity, RNA polymerase II-specific"/>
    <property type="evidence" value="ECO:0007669"/>
    <property type="project" value="InterPro"/>
</dbReference>
<proteinExistence type="predicted"/>
<dbReference type="SMART" id="SM00066">
    <property type="entry name" value="GAL4"/>
    <property type="match status" value="1"/>
</dbReference>
<keyword evidence="2" id="KW-0539">Nucleus</keyword>
<reference evidence="4" key="1">
    <citation type="submission" date="2022-07" db="EMBL/GenBank/DDBJ databases">
        <title>Fungi with potential for degradation of polypropylene.</title>
        <authorList>
            <person name="Gostincar C."/>
        </authorList>
    </citation>
    <scope>NUCLEOTIDE SEQUENCE</scope>
    <source>
        <strain evidence="4">EXF-13287</strain>
    </source>
</reference>